<dbReference type="RefSeq" id="XP_038064633.1">
    <property type="nucleotide sequence ID" value="XM_038208705.1"/>
</dbReference>
<evidence type="ECO:0008006" key="6">
    <source>
        <dbReference type="Google" id="ProtNLM"/>
    </source>
</evidence>
<feature type="compositionally biased region" description="Low complexity" evidence="1">
    <location>
        <begin position="1023"/>
        <end position="1045"/>
    </location>
</feature>
<dbReference type="OMA" id="TGPCYIL"/>
<dbReference type="Pfam" id="PF02181">
    <property type="entry name" value="FH2"/>
    <property type="match status" value="1"/>
</dbReference>
<feature type="compositionally biased region" description="Pro residues" evidence="1">
    <location>
        <begin position="1054"/>
        <end position="1075"/>
    </location>
</feature>
<dbReference type="OrthoDB" id="410721at2759"/>
<feature type="compositionally biased region" description="Low complexity" evidence="1">
    <location>
        <begin position="803"/>
        <end position="820"/>
    </location>
</feature>
<dbReference type="SUPFAM" id="SSF101447">
    <property type="entry name" value="Formin homology 2 domain (FH2 domain)"/>
    <property type="match status" value="1"/>
</dbReference>
<reference evidence="4" key="1">
    <citation type="submission" date="2022-11" db="UniProtKB">
        <authorList>
            <consortium name="EnsemblMetazoa"/>
        </authorList>
    </citation>
    <scope>IDENTIFICATION</scope>
</reference>
<evidence type="ECO:0000313" key="5">
    <source>
        <dbReference type="Proteomes" id="UP000887568"/>
    </source>
</evidence>
<dbReference type="Gene3D" id="2.30.42.10">
    <property type="match status" value="3"/>
</dbReference>
<dbReference type="SMART" id="SM00498">
    <property type="entry name" value="FH2"/>
    <property type="match status" value="1"/>
</dbReference>
<sequence>MSARSSPRMPSKTYAQTSRSGRSARSAKSARSAGRSSKQSGNTGATRRSYNTKRPALPMPVNNRHWPEDFGFTIAGDAPAYIITVTPNSHAHSAGLQPGDQLVELNGTTVTQRGAQDIQAMARQCPTVPPSIVVVSCVKTVEIVRDPKGRFGMTVIGAGPVYVEVVQPHGAAARGGLRPGDMVLEINGLPIRHSDDTKVFVQGSNKLRMLIIPGAGHQNVRKLAQKFEVQARDRSTRAETFFRKLDGVFYDDPLRKDALVSLLKQYAKDKRVDHFGRALASLLTTPAQRLLFEDIRIFVPPKHRARFDYLVSKDPPISGKRVIQIDRRGGSFGFMLVGHSPVMIESIDPGGAAEKAGLRPGERIMRLNGLDVRRKTHDELILLLKGSGSAPTIAVESGPTMPSSGYSSAPSVTTRSVTTASEVSAISNWLSESALSKGTVDELGDVKTGPMSRKDLYAVGRTFKEMMEHHLTGQERKMVKRALQEYHQCRNLDGLIVELFPVLDTNAKRTLWPYIIQILPEEEQEVCKRKVIYLIDRHAADAVYGSRGQWWARPSNEHPDTMLSRNYSKSNFNKTASYNVAPTNGDVIFGRREDEFQSVSDATLLLEQDQYERARRHRRSLDYDEPPKLLSNRRLDHSFGGYSLRDPSVVSGLTSDRSPEDSAPDSYPYPSFPETPQYPRRPRYSRQNSPDEYTQYEDWLRYQHQSRGETRDVPRQRLPRPRSVGNLPRGRRDERQQYGRPHRPRTRSVGEELHPRYDDQFYDPQYPPPMAYYYGTGPRIRGHNDVLTGDPNVYPIPRDYPRDYPAQDYPAQDYPGDYPGDYPPSSPSDEATSDAQPRVLHGMYLPGFSEGEDETDFTDYPSVSETSYPHQHHSNPAHRKPPSHHGSKPPSKTRPSYPLESEALGLHLAPQPGHDRRKRGSLYTVNPEQLEVVTSMLSDDDSVSMQSSASQAHSSNHPGFNANNNTSILVNGRAGPSSAPSNARATYAPSVDGSERLRLRPHPSSSTPNGRAPSPPGSFVSHASSRYSLTSHHSSSHASVLSNASRPKQLQRPISPPPPPPPPPPPLPPPAPPLPEVNNNNPGWHPGKMAVKRLNWEKIQATENTVWSGIGEGEDYLSDVIKRLELEEKFSVKNKHKTSPKDKKPQIAVINHKKAHNTAILLGHLRLPIEDIKADIIQMNTDKFSTSHLQQMALYAPDHAEIEKLKKCGSRLSQLTVPDKFAYEMSQIPGYKLRIESLLFKSSFDEKLEEISKLLKVIEQAAIELRASQKLAKVLELVLAMGNYMNKGNQRVAGATGFKITFLTELDTTKTADNKSTFLHVVAKAVYANVPEVMTFGDELPMVPKANKVSLKWVNDELQEVKNKLEDLVLDIDKLEPGDTTQLPDDRFTEVMDSFTDEARDRLEAIESLHAKAQEEFNKTAQYFGEDPASTESDSFFGIFSVFTSKFAKAHSENMQKSKSP</sequence>
<dbReference type="SMART" id="SM00228">
    <property type="entry name" value="PDZ"/>
    <property type="match status" value="3"/>
</dbReference>
<proteinExistence type="predicted"/>
<dbReference type="SUPFAM" id="SSF50156">
    <property type="entry name" value="PDZ domain-like"/>
    <property type="match status" value="3"/>
</dbReference>
<dbReference type="InterPro" id="IPR015425">
    <property type="entry name" value="FH2_Formin"/>
</dbReference>
<feature type="compositionally biased region" description="Basic and acidic residues" evidence="1">
    <location>
        <begin position="748"/>
        <end position="759"/>
    </location>
</feature>
<dbReference type="Gene3D" id="1.20.1160.20">
    <property type="match status" value="2"/>
</dbReference>
<dbReference type="PROSITE" id="PS50106">
    <property type="entry name" value="PDZ"/>
    <property type="match status" value="3"/>
</dbReference>
<dbReference type="Pfam" id="PF00595">
    <property type="entry name" value="PDZ"/>
    <property type="match status" value="2"/>
</dbReference>
<feature type="domain" description="PDZ" evidence="2">
    <location>
        <begin position="140"/>
        <end position="215"/>
    </location>
</feature>
<feature type="compositionally biased region" description="Low complexity" evidence="1">
    <location>
        <begin position="943"/>
        <end position="955"/>
    </location>
</feature>
<dbReference type="Pfam" id="PF17820">
    <property type="entry name" value="PDZ_6"/>
    <property type="match status" value="1"/>
</dbReference>
<evidence type="ECO:0000313" key="4">
    <source>
        <dbReference type="EnsemblMetazoa" id="XP_038064633.1"/>
    </source>
</evidence>
<name>A0A914AM16_PATMI</name>
<dbReference type="PANTHER" id="PTHR45725">
    <property type="entry name" value="FORMIN HOMOLOGY 2 FAMILY MEMBER"/>
    <property type="match status" value="1"/>
</dbReference>
<feature type="domain" description="PDZ" evidence="2">
    <location>
        <begin position="322"/>
        <end position="399"/>
    </location>
</feature>
<dbReference type="GeneID" id="119735024"/>
<dbReference type="InterPro" id="IPR051425">
    <property type="entry name" value="Formin_Homology"/>
</dbReference>
<dbReference type="PROSITE" id="PS51444">
    <property type="entry name" value="FH2"/>
    <property type="match status" value="1"/>
</dbReference>
<dbReference type="InterPro" id="IPR036034">
    <property type="entry name" value="PDZ_sf"/>
</dbReference>
<feature type="region of interest" description="Disordered" evidence="1">
    <location>
        <begin position="705"/>
        <end position="764"/>
    </location>
</feature>
<feature type="region of interest" description="Disordered" evidence="1">
    <location>
        <begin position="783"/>
        <end position="898"/>
    </location>
</feature>
<dbReference type="InterPro" id="IPR042201">
    <property type="entry name" value="FH2_Formin_sf"/>
</dbReference>
<feature type="region of interest" description="Disordered" evidence="1">
    <location>
        <begin position="938"/>
        <end position="1088"/>
    </location>
</feature>
<dbReference type="InterPro" id="IPR041489">
    <property type="entry name" value="PDZ_6"/>
</dbReference>
<protein>
    <recommendedName>
        <fullName evidence="6">Delphilin</fullName>
    </recommendedName>
</protein>
<feature type="domain" description="PDZ" evidence="2">
    <location>
        <begin position="56"/>
        <end position="110"/>
    </location>
</feature>
<dbReference type="Proteomes" id="UP000887568">
    <property type="component" value="Unplaced"/>
</dbReference>
<feature type="compositionally biased region" description="Basic residues" evidence="1">
    <location>
        <begin position="870"/>
        <end position="887"/>
    </location>
</feature>
<dbReference type="CDD" id="cd06744">
    <property type="entry name" value="PDZ2_L-delphilin-like"/>
    <property type="match status" value="1"/>
</dbReference>
<dbReference type="InterPro" id="IPR001478">
    <property type="entry name" value="PDZ"/>
</dbReference>
<evidence type="ECO:0000259" key="3">
    <source>
        <dbReference type="PROSITE" id="PS51444"/>
    </source>
</evidence>
<feature type="region of interest" description="Disordered" evidence="1">
    <location>
        <begin position="640"/>
        <end position="691"/>
    </location>
</feature>
<feature type="compositionally biased region" description="Low complexity" evidence="1">
    <location>
        <begin position="15"/>
        <end position="40"/>
    </location>
</feature>
<organism evidence="4 5">
    <name type="scientific">Patiria miniata</name>
    <name type="common">Bat star</name>
    <name type="synonym">Asterina miniata</name>
    <dbReference type="NCBI Taxonomy" id="46514"/>
    <lineage>
        <taxon>Eukaryota</taxon>
        <taxon>Metazoa</taxon>
        <taxon>Echinodermata</taxon>
        <taxon>Eleutherozoa</taxon>
        <taxon>Asterozoa</taxon>
        <taxon>Asteroidea</taxon>
        <taxon>Valvatacea</taxon>
        <taxon>Valvatida</taxon>
        <taxon>Asterinidae</taxon>
        <taxon>Patiria</taxon>
    </lineage>
</organism>
<evidence type="ECO:0000259" key="2">
    <source>
        <dbReference type="PROSITE" id="PS50106"/>
    </source>
</evidence>
<feature type="domain" description="FH2" evidence="3">
    <location>
        <begin position="1081"/>
        <end position="1461"/>
    </location>
</feature>
<feature type="compositionally biased region" description="Polar residues" evidence="1">
    <location>
        <begin position="956"/>
        <end position="969"/>
    </location>
</feature>
<dbReference type="EnsemblMetazoa" id="XM_038208705.1">
    <property type="protein sequence ID" value="XP_038064633.1"/>
    <property type="gene ID" value="LOC119735024"/>
</dbReference>
<accession>A0A914AM16</accession>
<keyword evidence="5" id="KW-1185">Reference proteome</keyword>
<feature type="compositionally biased region" description="Basic and acidic residues" evidence="1">
    <location>
        <begin position="705"/>
        <end position="715"/>
    </location>
</feature>
<dbReference type="Gene3D" id="1.20.58.2220">
    <property type="entry name" value="Formin, FH2 domain"/>
    <property type="match status" value="1"/>
</dbReference>
<dbReference type="PANTHER" id="PTHR45725:SF3">
    <property type="entry name" value="DELPHILIN"/>
    <property type="match status" value="1"/>
</dbReference>
<feature type="region of interest" description="Disordered" evidence="1">
    <location>
        <begin position="1"/>
        <end position="62"/>
    </location>
</feature>
<evidence type="ECO:0000256" key="1">
    <source>
        <dbReference type="SAM" id="MobiDB-lite"/>
    </source>
</evidence>